<dbReference type="EMBL" id="JAURVH010001518">
    <property type="protein sequence ID" value="KAK5927853.1"/>
    <property type="molecule type" value="Genomic_DNA"/>
</dbReference>
<reference evidence="2 3" key="1">
    <citation type="journal article" date="2023" name="Mol. Biol. Evol.">
        <title>Genomics of Secondarily Temperate Adaptation in the Only Non-Antarctic Icefish.</title>
        <authorList>
            <person name="Rivera-Colon A.G."/>
            <person name="Rayamajhi N."/>
            <person name="Minhas B.F."/>
            <person name="Madrigal G."/>
            <person name="Bilyk K.T."/>
            <person name="Yoon V."/>
            <person name="Hune M."/>
            <person name="Gregory S."/>
            <person name="Cheng C.H.C."/>
            <person name="Catchen J.M."/>
        </authorList>
    </citation>
    <scope>NUCLEOTIDE SEQUENCE [LARGE SCALE GENOMIC DNA]</scope>
    <source>
        <tissue evidence="2">White muscle</tissue>
    </source>
</reference>
<organism evidence="2 3">
    <name type="scientific">Champsocephalus gunnari</name>
    <name type="common">Mackerel icefish</name>
    <dbReference type="NCBI Taxonomy" id="52237"/>
    <lineage>
        <taxon>Eukaryota</taxon>
        <taxon>Metazoa</taxon>
        <taxon>Chordata</taxon>
        <taxon>Craniata</taxon>
        <taxon>Vertebrata</taxon>
        <taxon>Euteleostomi</taxon>
        <taxon>Actinopterygii</taxon>
        <taxon>Neopterygii</taxon>
        <taxon>Teleostei</taxon>
        <taxon>Neoteleostei</taxon>
        <taxon>Acanthomorphata</taxon>
        <taxon>Eupercaria</taxon>
        <taxon>Perciformes</taxon>
        <taxon>Notothenioidei</taxon>
        <taxon>Channichthyidae</taxon>
        <taxon>Champsocephalus</taxon>
    </lineage>
</organism>
<comment type="caution">
    <text evidence="2">The sequence shown here is derived from an EMBL/GenBank/DDBJ whole genome shotgun (WGS) entry which is preliminary data.</text>
</comment>
<evidence type="ECO:0000313" key="2">
    <source>
        <dbReference type="EMBL" id="KAK5927853.1"/>
    </source>
</evidence>
<keyword evidence="1" id="KW-0732">Signal</keyword>
<protein>
    <recommendedName>
        <fullName evidence="4">Secreted protein</fullName>
    </recommendedName>
</protein>
<feature type="chain" id="PRO_5042933369" description="Secreted protein" evidence="1">
    <location>
        <begin position="25"/>
        <end position="106"/>
    </location>
</feature>
<name>A0AAN8E0P7_CHAGU</name>
<feature type="signal peptide" evidence="1">
    <location>
        <begin position="1"/>
        <end position="24"/>
    </location>
</feature>
<evidence type="ECO:0008006" key="4">
    <source>
        <dbReference type="Google" id="ProtNLM"/>
    </source>
</evidence>
<dbReference type="Proteomes" id="UP001331515">
    <property type="component" value="Unassembled WGS sequence"/>
</dbReference>
<evidence type="ECO:0000256" key="1">
    <source>
        <dbReference type="SAM" id="SignalP"/>
    </source>
</evidence>
<evidence type="ECO:0000313" key="3">
    <source>
        <dbReference type="Proteomes" id="UP001331515"/>
    </source>
</evidence>
<sequence length="106" mass="11179">MTACSHAGMALDAAAAVLWTASFGSLFLHPSPSPRGQIGMVSSRRTCHCHRGGDGSRSVIAEGGRSFIHCLPLQCGGCCSGATPGRPFHSRFLSDYHKHAVRRSIA</sequence>
<keyword evidence="3" id="KW-1185">Reference proteome</keyword>
<dbReference type="AlphaFoldDB" id="A0AAN8E0P7"/>
<gene>
    <name evidence="2" type="ORF">CgunFtcFv8_012965</name>
</gene>
<proteinExistence type="predicted"/>
<accession>A0AAN8E0P7</accession>